<reference evidence="3 4" key="1">
    <citation type="journal article" date="2011" name="Genome Res.">
        <title>Phylogeny-wide analysis of social amoeba genomes highlights ancient origins for complex intercellular communication.</title>
        <authorList>
            <person name="Heidel A.J."/>
            <person name="Lawal H.M."/>
            <person name="Felder M."/>
            <person name="Schilde C."/>
            <person name="Helps N.R."/>
            <person name="Tunggal B."/>
            <person name="Rivero F."/>
            <person name="John U."/>
            <person name="Schleicher M."/>
            <person name="Eichinger L."/>
            <person name="Platzer M."/>
            <person name="Noegel A.A."/>
            <person name="Schaap P."/>
            <person name="Gloeckner G."/>
        </authorList>
    </citation>
    <scope>NUCLEOTIDE SEQUENCE [LARGE SCALE GENOMIC DNA]</scope>
    <source>
        <strain evidence="4">ATCC 26659 / Pp 5 / PN500</strain>
    </source>
</reference>
<dbReference type="RefSeq" id="XP_020431282.1">
    <property type="nucleotide sequence ID" value="XM_020578818.1"/>
</dbReference>
<evidence type="ECO:0000256" key="1">
    <source>
        <dbReference type="ARBA" id="ARBA00023054"/>
    </source>
</evidence>
<dbReference type="EMBL" id="ADBJ01000036">
    <property type="protein sequence ID" value="EFA79160.1"/>
    <property type="molecule type" value="Genomic_DNA"/>
</dbReference>
<dbReference type="GO" id="GO:0032991">
    <property type="term" value="C:protein-containing complex"/>
    <property type="evidence" value="ECO:0007669"/>
    <property type="project" value="UniProtKB-ARBA"/>
</dbReference>
<accession>D3BHI3</accession>
<dbReference type="PANTHER" id="PTHR15157:SF12">
    <property type="entry name" value="AUTOPHAGY-RELATED PROTEIN 14"/>
    <property type="match status" value="1"/>
</dbReference>
<dbReference type="Proteomes" id="UP000001396">
    <property type="component" value="Unassembled WGS sequence"/>
</dbReference>
<dbReference type="STRING" id="670386.D3BHI3"/>
<dbReference type="AlphaFoldDB" id="D3BHI3"/>
<evidence type="ECO:0000313" key="4">
    <source>
        <dbReference type="Proteomes" id="UP000001396"/>
    </source>
</evidence>
<dbReference type="GO" id="GO:0035493">
    <property type="term" value="P:SNARE complex assembly"/>
    <property type="evidence" value="ECO:0007669"/>
    <property type="project" value="TreeGrafter"/>
</dbReference>
<comment type="caution">
    <text evidence="3">The sequence shown here is derived from an EMBL/GenBank/DDBJ whole genome shotgun (WGS) entry which is preliminary data.</text>
</comment>
<dbReference type="InterPro" id="IPR018791">
    <property type="entry name" value="UV_resistance/autophagy_Atg14"/>
</dbReference>
<dbReference type="OMA" id="FNFQESY"/>
<dbReference type="GeneID" id="31363465"/>
<proteinExistence type="predicted"/>
<sequence length="342" mass="40351">MDFITIEYIYLIYCVHRKGMNFFFNCSSCNTNFNFQESYCKYCIANINNTFLTFNLWYHRITADQTRVFDLIENVTEKRQQNIQLKKSIECHLESNKALLDREAKIGLIIGKRAQLARLREQCDVMKREINDGNELIESRKKYLSARRSQLKKNKAIFENSDKSECTQLPERIERLRLDLTDNRLRLELKRKQNVDIITNYILPIMRSATEPDNLVIVNIVVNDKKLQKYPKDIVSATLGYVVKLTEMISLMLGIPLPHKMKFVGSKSTIQQNIDVGKQPLPLYFNNKTKTRDYQKAFTIYTTLDAEEYKEDWEFIDFLPPQPDQTEDIEQLERILRSDNLT</sequence>
<keyword evidence="1 2" id="KW-0175">Coiled coil</keyword>
<dbReference type="GO" id="GO:0000323">
    <property type="term" value="C:lytic vacuole"/>
    <property type="evidence" value="ECO:0007669"/>
    <property type="project" value="TreeGrafter"/>
</dbReference>
<feature type="coiled-coil region" evidence="2">
    <location>
        <begin position="109"/>
        <end position="136"/>
    </location>
</feature>
<dbReference type="PANTHER" id="PTHR15157">
    <property type="entry name" value="UV RADIATION RESISTANCE-ASSOCIATED GENE PROTEIN"/>
    <property type="match status" value="1"/>
</dbReference>
<name>D3BHI3_HETP5</name>
<evidence type="ECO:0000256" key="2">
    <source>
        <dbReference type="SAM" id="Coils"/>
    </source>
</evidence>
<dbReference type="GO" id="GO:0000149">
    <property type="term" value="F:SNARE binding"/>
    <property type="evidence" value="ECO:0007669"/>
    <property type="project" value="TreeGrafter"/>
</dbReference>
<organism evidence="3 4">
    <name type="scientific">Heterostelium pallidum (strain ATCC 26659 / Pp 5 / PN500)</name>
    <name type="common">Cellular slime mold</name>
    <name type="synonym">Polysphondylium pallidum</name>
    <dbReference type="NCBI Taxonomy" id="670386"/>
    <lineage>
        <taxon>Eukaryota</taxon>
        <taxon>Amoebozoa</taxon>
        <taxon>Evosea</taxon>
        <taxon>Eumycetozoa</taxon>
        <taxon>Dictyostelia</taxon>
        <taxon>Acytosteliales</taxon>
        <taxon>Acytosteliaceae</taxon>
        <taxon>Heterostelium</taxon>
    </lineage>
</organism>
<keyword evidence="4" id="KW-1185">Reference proteome</keyword>
<dbReference type="InParanoid" id="D3BHI3"/>
<gene>
    <name evidence="3" type="ORF">PPL_07985</name>
</gene>
<evidence type="ECO:0000313" key="3">
    <source>
        <dbReference type="EMBL" id="EFA79160.1"/>
    </source>
</evidence>
<protein>
    <submittedName>
        <fullName evidence="3">Uncharacterized protein</fullName>
    </submittedName>
</protein>
<dbReference type="GO" id="GO:0005768">
    <property type="term" value="C:endosome"/>
    <property type="evidence" value="ECO:0007669"/>
    <property type="project" value="TreeGrafter"/>
</dbReference>
<dbReference type="Pfam" id="PF10186">
    <property type="entry name" value="ATG14"/>
    <property type="match status" value="1"/>
</dbReference>